<evidence type="ECO:0000256" key="2">
    <source>
        <dbReference type="ARBA" id="ARBA00006772"/>
    </source>
</evidence>
<feature type="transmembrane region" description="Helical" evidence="9">
    <location>
        <begin position="515"/>
        <end position="538"/>
    </location>
</feature>
<feature type="transmembrane region" description="Helical" evidence="9">
    <location>
        <begin position="117"/>
        <end position="135"/>
    </location>
</feature>
<feature type="transmembrane region" description="Helical" evidence="9">
    <location>
        <begin position="147"/>
        <end position="171"/>
    </location>
</feature>
<dbReference type="PROSITE" id="PS01271">
    <property type="entry name" value="NA_SULFATE"/>
    <property type="match status" value="1"/>
</dbReference>
<dbReference type="PANTHER" id="PTHR10283">
    <property type="entry name" value="SOLUTE CARRIER FAMILY 13 MEMBER"/>
    <property type="match status" value="1"/>
</dbReference>
<feature type="transmembrane region" description="Helical" evidence="9">
    <location>
        <begin position="183"/>
        <end position="202"/>
    </location>
</feature>
<evidence type="ECO:0000256" key="9">
    <source>
        <dbReference type="SAM" id="Phobius"/>
    </source>
</evidence>
<evidence type="ECO:0000256" key="6">
    <source>
        <dbReference type="ARBA" id="ARBA00022989"/>
    </source>
</evidence>
<feature type="transmembrane region" description="Helical" evidence="9">
    <location>
        <begin position="388"/>
        <end position="408"/>
    </location>
</feature>
<feature type="transmembrane region" description="Helical" evidence="9">
    <location>
        <begin position="50"/>
        <end position="67"/>
    </location>
</feature>
<accession>A0ABN1XLH4</accession>
<evidence type="ECO:0000256" key="5">
    <source>
        <dbReference type="ARBA" id="ARBA00022692"/>
    </source>
</evidence>
<evidence type="ECO:0000256" key="3">
    <source>
        <dbReference type="ARBA" id="ARBA00020150"/>
    </source>
</evidence>
<dbReference type="NCBIfam" id="TIGR00785">
    <property type="entry name" value="dass"/>
    <property type="match status" value="1"/>
</dbReference>
<keyword evidence="6 9" id="KW-1133">Transmembrane helix</keyword>
<proteinExistence type="inferred from homology"/>
<feature type="transmembrane region" description="Helical" evidence="9">
    <location>
        <begin position="316"/>
        <end position="338"/>
    </location>
</feature>
<feature type="transmembrane region" description="Helical" evidence="9">
    <location>
        <begin position="73"/>
        <end position="89"/>
    </location>
</feature>
<keyword evidence="5 9" id="KW-0812">Transmembrane</keyword>
<dbReference type="RefSeq" id="WP_344019423.1">
    <property type="nucleotide sequence ID" value="NZ_BAAAJK010000005.1"/>
</dbReference>
<dbReference type="Pfam" id="PF00939">
    <property type="entry name" value="Na_sulph_symp"/>
    <property type="match status" value="1"/>
</dbReference>
<evidence type="ECO:0000313" key="11">
    <source>
        <dbReference type="Proteomes" id="UP001501414"/>
    </source>
</evidence>
<keyword evidence="7 9" id="KW-0472">Membrane</keyword>
<evidence type="ECO:0000256" key="7">
    <source>
        <dbReference type="ARBA" id="ARBA00023136"/>
    </source>
</evidence>
<dbReference type="InterPro" id="IPR031312">
    <property type="entry name" value="Na/sul_symport_CS"/>
</dbReference>
<dbReference type="EMBL" id="BAAAJK010000005">
    <property type="protein sequence ID" value="GAA1383567.1"/>
    <property type="molecule type" value="Genomic_DNA"/>
</dbReference>
<feature type="transmembrane region" description="Helical" evidence="9">
    <location>
        <begin position="420"/>
        <end position="444"/>
    </location>
</feature>
<comment type="caution">
    <text evidence="10">The sequence shown here is derived from an EMBL/GenBank/DDBJ whole genome shotgun (WGS) entry which is preliminary data.</text>
</comment>
<sequence length="540" mass="55767">MAAVTGSGERVPPARTDVNAVLLKGGAYRSLGEQQLSPAELRFERGRRTAGLFVAPLAALLMWFAPLPLDPDQQAIAAVLTGVIVLWFCESVPIPVGGLIGVAALVLVGAAPAADVLAPFGSTTVFTFIGAFILAQSMLKHGVARRVAYFVLALPGVGSSTVRIIVAFGLVTCGLSFFVSNTATVAMLVPTALGILAVIATLMQDRGLVKPDFDPTRLRLSAALLLMLAYGAGVGGLLSPVATPPNLIGRGLIEEMTGERISFAQWVLAAAPLAASMFVVLAVVVLLVNKPEVRRIEGVAEYIAERRAEQGPMTRAEWNTVVAFGVTVSLWLLPSVVGGIAGSESAIYEAVDSRLNEGVVAVLGASLLFVLPTNWARREATISWSDAARIDWGTILLFGAGLVFGAMLNQSGLAETIGQGLFATMGVSSVFAITAVSVLVALLISETTSNTATAAVVVPIVVPLAAAAGVDPVLPALAATFAASFSYMLPIATPQNAIVYGTGCVPILSMVRTGLVLNLLGFLLLVTILPLSAGMVGIGS</sequence>
<evidence type="ECO:0000313" key="10">
    <source>
        <dbReference type="EMBL" id="GAA1383567.1"/>
    </source>
</evidence>
<organism evidence="10 11">
    <name type="scientific">Pseudonocardia kongjuensis</name>
    <dbReference type="NCBI Taxonomy" id="102227"/>
    <lineage>
        <taxon>Bacteria</taxon>
        <taxon>Bacillati</taxon>
        <taxon>Actinomycetota</taxon>
        <taxon>Actinomycetes</taxon>
        <taxon>Pseudonocardiales</taxon>
        <taxon>Pseudonocardiaceae</taxon>
        <taxon>Pseudonocardia</taxon>
    </lineage>
</organism>
<feature type="transmembrane region" description="Helical" evidence="9">
    <location>
        <begin position="263"/>
        <end position="288"/>
    </location>
</feature>
<dbReference type="PANTHER" id="PTHR10283:SF82">
    <property type="entry name" value="SOLUTE CARRIER FAMILY 13 MEMBER 2"/>
    <property type="match status" value="1"/>
</dbReference>
<comment type="similarity">
    <text evidence="2">Belongs to the SLC13A/DASS transporter (TC 2.A.47) family. NADC subfamily.</text>
</comment>
<feature type="transmembrane region" description="Helical" evidence="9">
    <location>
        <begin position="223"/>
        <end position="243"/>
    </location>
</feature>
<evidence type="ECO:0000256" key="1">
    <source>
        <dbReference type="ARBA" id="ARBA00004141"/>
    </source>
</evidence>
<dbReference type="InterPro" id="IPR001898">
    <property type="entry name" value="SLC13A/DASS"/>
</dbReference>
<comment type="subcellular location">
    <subcellularLocation>
        <location evidence="1">Membrane</location>
        <topology evidence="1">Multi-pass membrane protein</topology>
    </subcellularLocation>
</comment>
<keyword evidence="11" id="KW-1185">Reference proteome</keyword>
<evidence type="ECO:0000256" key="4">
    <source>
        <dbReference type="ARBA" id="ARBA00022448"/>
    </source>
</evidence>
<feature type="transmembrane region" description="Helical" evidence="9">
    <location>
        <begin position="94"/>
        <end position="111"/>
    </location>
</feature>
<gene>
    <name evidence="10" type="ORF">GCM10009613_13130</name>
</gene>
<evidence type="ECO:0000256" key="8">
    <source>
        <dbReference type="ARBA" id="ARBA00031174"/>
    </source>
</evidence>
<feature type="transmembrane region" description="Helical" evidence="9">
    <location>
        <begin position="451"/>
        <end position="470"/>
    </location>
</feature>
<dbReference type="Proteomes" id="UP001501414">
    <property type="component" value="Unassembled WGS sequence"/>
</dbReference>
<reference evidence="10 11" key="1">
    <citation type="journal article" date="2019" name="Int. J. Syst. Evol. Microbiol.">
        <title>The Global Catalogue of Microorganisms (GCM) 10K type strain sequencing project: providing services to taxonomists for standard genome sequencing and annotation.</title>
        <authorList>
            <consortium name="The Broad Institute Genomics Platform"/>
            <consortium name="The Broad Institute Genome Sequencing Center for Infectious Disease"/>
            <person name="Wu L."/>
            <person name="Ma J."/>
        </authorList>
    </citation>
    <scope>NUCLEOTIDE SEQUENCE [LARGE SCALE GENOMIC DNA]</scope>
    <source>
        <strain evidence="10 11">JCM 11896</strain>
    </source>
</reference>
<feature type="transmembrane region" description="Helical" evidence="9">
    <location>
        <begin position="358"/>
        <end position="376"/>
    </location>
</feature>
<keyword evidence="4" id="KW-0813">Transport</keyword>
<protein>
    <recommendedName>
        <fullName evidence="3">Sodium-dependent dicarboxylate transporter SdcS</fullName>
    </recommendedName>
    <alternativeName>
        <fullName evidence="8">Na(+)/dicarboxylate symporter</fullName>
    </alternativeName>
</protein>
<name>A0ABN1XLH4_9PSEU</name>